<evidence type="ECO:0000313" key="1">
    <source>
        <dbReference type="EMBL" id="CDF37780.1"/>
    </source>
</evidence>
<keyword evidence="2" id="KW-1185">Reference proteome</keyword>
<dbReference type="KEGG" id="ccp:CHC_T00005992001"/>
<reference evidence="2" key="1">
    <citation type="journal article" date="2013" name="Proc. Natl. Acad. Sci. U.S.A.">
        <title>Genome structure and metabolic features in the red seaweed Chondrus crispus shed light on evolution of the Archaeplastida.</title>
        <authorList>
            <person name="Collen J."/>
            <person name="Porcel B."/>
            <person name="Carre W."/>
            <person name="Ball S.G."/>
            <person name="Chaparro C."/>
            <person name="Tonon T."/>
            <person name="Barbeyron T."/>
            <person name="Michel G."/>
            <person name="Noel B."/>
            <person name="Valentin K."/>
            <person name="Elias M."/>
            <person name="Artiguenave F."/>
            <person name="Arun A."/>
            <person name="Aury J.M."/>
            <person name="Barbosa-Neto J.F."/>
            <person name="Bothwell J.H."/>
            <person name="Bouget F.Y."/>
            <person name="Brillet L."/>
            <person name="Cabello-Hurtado F."/>
            <person name="Capella-Gutierrez S."/>
            <person name="Charrier B."/>
            <person name="Cladiere L."/>
            <person name="Cock J.M."/>
            <person name="Coelho S.M."/>
            <person name="Colleoni C."/>
            <person name="Czjzek M."/>
            <person name="Da Silva C."/>
            <person name="Delage L."/>
            <person name="Denoeud F."/>
            <person name="Deschamps P."/>
            <person name="Dittami S.M."/>
            <person name="Gabaldon T."/>
            <person name="Gachon C.M."/>
            <person name="Groisillier A."/>
            <person name="Herve C."/>
            <person name="Jabbari K."/>
            <person name="Katinka M."/>
            <person name="Kloareg B."/>
            <person name="Kowalczyk N."/>
            <person name="Labadie K."/>
            <person name="Leblanc C."/>
            <person name="Lopez P.J."/>
            <person name="McLachlan D.H."/>
            <person name="Meslet-Cladiere L."/>
            <person name="Moustafa A."/>
            <person name="Nehr Z."/>
            <person name="Nyvall Collen P."/>
            <person name="Panaud O."/>
            <person name="Partensky F."/>
            <person name="Poulain J."/>
            <person name="Rensing S.A."/>
            <person name="Rousvoal S."/>
            <person name="Samson G."/>
            <person name="Symeonidi A."/>
            <person name="Weissenbach J."/>
            <person name="Zambounis A."/>
            <person name="Wincker P."/>
            <person name="Boyen C."/>
        </authorList>
    </citation>
    <scope>NUCLEOTIDE SEQUENCE [LARGE SCALE GENOMIC DNA]</scope>
    <source>
        <strain evidence="2">cv. Stackhouse</strain>
    </source>
</reference>
<sequence length="51" mass="5338">MLVRGEDGGGGIGSIEPVAVEDMHVRDQGDAAKAVAERVRSVLKHAKSQPL</sequence>
<dbReference type="AlphaFoldDB" id="R7QK45"/>
<dbReference type="Gramene" id="CDF37780">
    <property type="protein sequence ID" value="CDF37780"/>
    <property type="gene ID" value="CHC_T00005992001"/>
</dbReference>
<protein>
    <submittedName>
        <fullName evidence="1">Uncharacterized protein</fullName>
    </submittedName>
</protein>
<dbReference type="GeneID" id="17325368"/>
<evidence type="ECO:0000313" key="2">
    <source>
        <dbReference type="Proteomes" id="UP000012073"/>
    </source>
</evidence>
<accession>R7QK45</accession>
<organism evidence="1 2">
    <name type="scientific">Chondrus crispus</name>
    <name type="common">Carrageen Irish moss</name>
    <name type="synonym">Polymorpha crispa</name>
    <dbReference type="NCBI Taxonomy" id="2769"/>
    <lineage>
        <taxon>Eukaryota</taxon>
        <taxon>Rhodophyta</taxon>
        <taxon>Florideophyceae</taxon>
        <taxon>Rhodymeniophycidae</taxon>
        <taxon>Gigartinales</taxon>
        <taxon>Gigartinaceae</taxon>
        <taxon>Chondrus</taxon>
    </lineage>
</organism>
<proteinExistence type="predicted"/>
<dbReference type="EMBL" id="HG001868">
    <property type="protein sequence ID" value="CDF37780.1"/>
    <property type="molecule type" value="Genomic_DNA"/>
</dbReference>
<gene>
    <name evidence="1" type="ORF">CHC_T00005992001</name>
</gene>
<dbReference type="RefSeq" id="XP_005717651.1">
    <property type="nucleotide sequence ID" value="XM_005717594.1"/>
</dbReference>
<name>R7QK45_CHOCR</name>
<dbReference type="Proteomes" id="UP000012073">
    <property type="component" value="Unassembled WGS sequence"/>
</dbReference>